<proteinExistence type="predicted"/>
<keyword evidence="1" id="KW-1133">Transmembrane helix</keyword>
<dbReference type="STRING" id="1122124.GCA_000423165_02393"/>
<comment type="caution">
    <text evidence="2">The sequence shown here is derived from an EMBL/GenBank/DDBJ whole genome shotgun (WGS) entry which is preliminary data.</text>
</comment>
<dbReference type="InterPro" id="IPR012902">
    <property type="entry name" value="N_methyl_site"/>
</dbReference>
<dbReference type="Pfam" id="PF07963">
    <property type="entry name" value="N_methyl"/>
    <property type="match status" value="1"/>
</dbReference>
<evidence type="ECO:0000256" key="1">
    <source>
        <dbReference type="SAM" id="Phobius"/>
    </source>
</evidence>
<evidence type="ECO:0000313" key="3">
    <source>
        <dbReference type="Proteomes" id="UP000287022"/>
    </source>
</evidence>
<evidence type="ECO:0000313" key="2">
    <source>
        <dbReference type="EMBL" id="RUO68990.1"/>
    </source>
</evidence>
<protein>
    <submittedName>
        <fullName evidence="2">Uncharacterized protein</fullName>
    </submittedName>
</protein>
<gene>
    <name evidence="2" type="ORF">CWI80_12230</name>
</gene>
<accession>A0A432YZF0</accession>
<dbReference type="AlphaFoldDB" id="A0A432YZF0"/>
<organism evidence="2 3">
    <name type="scientific">Pseudidiomarina sediminum</name>
    <dbReference type="NCBI Taxonomy" id="431675"/>
    <lineage>
        <taxon>Bacteria</taxon>
        <taxon>Pseudomonadati</taxon>
        <taxon>Pseudomonadota</taxon>
        <taxon>Gammaproteobacteria</taxon>
        <taxon>Alteromonadales</taxon>
        <taxon>Idiomarinaceae</taxon>
        <taxon>Pseudidiomarina</taxon>
    </lineage>
</organism>
<dbReference type="EMBL" id="PIQE01000006">
    <property type="protein sequence ID" value="RUO68990.1"/>
    <property type="molecule type" value="Genomic_DNA"/>
</dbReference>
<feature type="transmembrane region" description="Helical" evidence="1">
    <location>
        <begin position="7"/>
        <end position="31"/>
    </location>
</feature>
<reference evidence="3" key="1">
    <citation type="journal article" date="2018" name="Front. Microbiol.">
        <title>Genome-Based Analysis Reveals the Taxonomy and Diversity of the Family Idiomarinaceae.</title>
        <authorList>
            <person name="Liu Y."/>
            <person name="Lai Q."/>
            <person name="Shao Z."/>
        </authorList>
    </citation>
    <scope>NUCLEOTIDE SEQUENCE [LARGE SCALE GENOMIC DNA]</scope>
    <source>
        <strain evidence="3">c121</strain>
    </source>
</reference>
<keyword evidence="1" id="KW-0472">Membrane</keyword>
<name>A0A432YZF0_9GAMM</name>
<keyword evidence="1" id="KW-0812">Transmembrane</keyword>
<dbReference type="Proteomes" id="UP000287022">
    <property type="component" value="Unassembled WGS sequence"/>
</dbReference>
<keyword evidence="3" id="KW-1185">Reference proteome</keyword>
<sequence length="240" mass="25424">MQRPQHGITLVSLLVGLMITSIVVVAMMTVYQTSVRAMVKSSESARVQSESLATLLTTHMSLQGAGFGVPPSELADEPRSVIDIGMGTLTNSGRLMPFGTGTALVWRIGNDTNNDYIPDSFQCEGLYVSPSSGIVQLVGQGSCSSARSNTWLGMRWTVIPLVSASRLVDPDGEVASLDNFFVRLEDRATPCSPFGASATTSDDGVLGRKAVIVGYERLIDGAFETISSTTCLVNLLPDGA</sequence>